<dbReference type="AlphaFoldDB" id="A0ABD3C5J1"/>
<dbReference type="SUPFAM" id="SSF48264">
    <property type="entry name" value="Cytochrome P450"/>
    <property type="match status" value="1"/>
</dbReference>
<dbReference type="GO" id="GO:0072374">
    <property type="term" value="F:carotene epsilon hydroxylase activity"/>
    <property type="evidence" value="ECO:0007669"/>
    <property type="project" value="UniProtKB-EC"/>
</dbReference>
<evidence type="ECO:0000313" key="1">
    <source>
        <dbReference type="EMBL" id="KAL3625065.1"/>
    </source>
</evidence>
<gene>
    <name evidence="1" type="primary">LUT1_5</name>
    <name evidence="1" type="ORF">CASFOL_031733</name>
</gene>
<organism evidence="1 2">
    <name type="scientific">Castilleja foliolosa</name>
    <dbReference type="NCBI Taxonomy" id="1961234"/>
    <lineage>
        <taxon>Eukaryota</taxon>
        <taxon>Viridiplantae</taxon>
        <taxon>Streptophyta</taxon>
        <taxon>Embryophyta</taxon>
        <taxon>Tracheophyta</taxon>
        <taxon>Spermatophyta</taxon>
        <taxon>Magnoliopsida</taxon>
        <taxon>eudicotyledons</taxon>
        <taxon>Gunneridae</taxon>
        <taxon>Pentapetalae</taxon>
        <taxon>asterids</taxon>
        <taxon>lamiids</taxon>
        <taxon>Lamiales</taxon>
        <taxon>Orobanchaceae</taxon>
        <taxon>Pedicularideae</taxon>
        <taxon>Castillejinae</taxon>
        <taxon>Castilleja</taxon>
    </lineage>
</organism>
<dbReference type="Gene3D" id="1.10.630.10">
    <property type="entry name" value="Cytochrome P450"/>
    <property type="match status" value="1"/>
</dbReference>
<dbReference type="EMBL" id="JAVIJP010000053">
    <property type="protein sequence ID" value="KAL3625065.1"/>
    <property type="molecule type" value="Genomic_DNA"/>
</dbReference>
<dbReference type="EC" id="1.14.14.158" evidence="1"/>
<dbReference type="Proteomes" id="UP001632038">
    <property type="component" value="Unassembled WGS sequence"/>
</dbReference>
<comment type="caution">
    <text evidence="1">The sequence shown here is derived from an EMBL/GenBank/DDBJ whole genome shotgun (WGS) entry which is preliminary data.</text>
</comment>
<sequence>MGSFDRMNPFDRMVFVRSKGPLLGLLRSMHSFGRMRFIYTAFDRMKCAKQLVEKLKPDILNGTFVNMEEKISQLKLDVIGLSLLNYNFDSLTTDSSVIDYVDTALKEVDLRSTDLLPHWKAEKAVALIRQTVEELIAKCKEIVESESERINEEAYVNHADPSILRFELAMCVVSFDDPLNYLRIYEICILSLNGAFMNSVS</sequence>
<keyword evidence="2" id="KW-1185">Reference proteome</keyword>
<dbReference type="InterPro" id="IPR036396">
    <property type="entry name" value="Cyt_P450_sf"/>
</dbReference>
<keyword evidence="1" id="KW-0560">Oxidoreductase</keyword>
<accession>A0ABD3C5J1</accession>
<proteinExistence type="predicted"/>
<reference evidence="2" key="1">
    <citation type="journal article" date="2024" name="IScience">
        <title>Strigolactones Initiate the Formation of Haustorium-like Structures in Castilleja.</title>
        <authorList>
            <person name="Buerger M."/>
            <person name="Peterson D."/>
            <person name="Chory J."/>
        </authorList>
    </citation>
    <scope>NUCLEOTIDE SEQUENCE [LARGE SCALE GENOMIC DNA]</scope>
</reference>
<name>A0ABD3C5J1_9LAMI</name>
<protein>
    <submittedName>
        <fullName evidence="1">Cytochrome P450</fullName>
        <ecNumber evidence="1">1.14.14.158</ecNumber>
    </submittedName>
</protein>
<evidence type="ECO:0000313" key="2">
    <source>
        <dbReference type="Proteomes" id="UP001632038"/>
    </source>
</evidence>